<keyword evidence="8" id="KW-0256">Endoplasmic reticulum</keyword>
<comment type="subcellular location">
    <subcellularLocation>
        <location evidence="1">Endoplasmic reticulum membrane</location>
        <topology evidence="1">Single-pass membrane protein</topology>
    </subcellularLocation>
</comment>
<organism evidence="14 15">
    <name type="scientific">Kouleothrix aurantiaca</name>
    <dbReference type="NCBI Taxonomy" id="186479"/>
    <lineage>
        <taxon>Bacteria</taxon>
        <taxon>Bacillati</taxon>
        <taxon>Chloroflexota</taxon>
        <taxon>Chloroflexia</taxon>
        <taxon>Chloroflexales</taxon>
        <taxon>Roseiflexineae</taxon>
        <taxon>Roseiflexaceae</taxon>
        <taxon>Kouleothrix</taxon>
    </lineage>
</organism>
<dbReference type="Pfam" id="PF00535">
    <property type="entry name" value="Glycos_transf_2"/>
    <property type="match status" value="1"/>
</dbReference>
<keyword evidence="15" id="KW-1185">Reference proteome</keyword>
<keyword evidence="11" id="KW-0472">Membrane</keyword>
<evidence type="ECO:0000256" key="3">
    <source>
        <dbReference type="ARBA" id="ARBA00006739"/>
    </source>
</evidence>
<dbReference type="InterPro" id="IPR029044">
    <property type="entry name" value="Nucleotide-diphossugar_trans"/>
</dbReference>
<dbReference type="PANTHER" id="PTHR10859:SF91">
    <property type="entry name" value="DOLICHYL-PHOSPHATE BETA-GLUCOSYLTRANSFERASE"/>
    <property type="match status" value="1"/>
</dbReference>
<comment type="similarity">
    <text evidence="3">Belongs to the glycosyltransferase 2 family.</text>
</comment>
<comment type="catalytic activity">
    <reaction evidence="12">
        <text>a di-trans,poly-cis-dolichyl phosphate + UDP-alpha-D-glucose = a di-trans,poly-cis-dolichyl beta-D-glucosyl phosphate + UDP</text>
        <dbReference type="Rhea" id="RHEA:15401"/>
        <dbReference type="Rhea" id="RHEA-COMP:19498"/>
        <dbReference type="Rhea" id="RHEA-COMP:19502"/>
        <dbReference type="ChEBI" id="CHEBI:57525"/>
        <dbReference type="ChEBI" id="CHEBI:57683"/>
        <dbReference type="ChEBI" id="CHEBI:58223"/>
        <dbReference type="ChEBI" id="CHEBI:58885"/>
        <dbReference type="EC" id="2.4.1.117"/>
    </reaction>
    <physiologicalReaction direction="left-to-right" evidence="12">
        <dbReference type="Rhea" id="RHEA:15402"/>
    </physiologicalReaction>
</comment>
<proteinExistence type="inferred from homology"/>
<keyword evidence="7" id="KW-0812">Transmembrane</keyword>
<evidence type="ECO:0000256" key="10">
    <source>
        <dbReference type="ARBA" id="ARBA00022989"/>
    </source>
</evidence>
<dbReference type="EC" id="2.4.1.117" evidence="4"/>
<gene>
    <name evidence="14" type="ORF">SE17_06745</name>
</gene>
<feature type="domain" description="Glycosyltransferase 2-like" evidence="13">
    <location>
        <begin position="11"/>
        <end position="176"/>
    </location>
</feature>
<reference evidence="14 15" key="1">
    <citation type="submission" date="2015-09" db="EMBL/GenBank/DDBJ databases">
        <title>Draft genome sequence of Kouleothrix aurantiaca JCM 19913.</title>
        <authorList>
            <person name="Hemp J."/>
        </authorList>
    </citation>
    <scope>NUCLEOTIDE SEQUENCE [LARGE SCALE GENOMIC DNA]</scope>
    <source>
        <strain evidence="14 15">COM-B</strain>
    </source>
</reference>
<evidence type="ECO:0000256" key="7">
    <source>
        <dbReference type="ARBA" id="ARBA00022692"/>
    </source>
</evidence>
<dbReference type="EMBL" id="LJCR01000147">
    <property type="protein sequence ID" value="KPV53931.1"/>
    <property type="molecule type" value="Genomic_DNA"/>
</dbReference>
<keyword evidence="9" id="KW-0735">Signal-anchor</keyword>
<protein>
    <recommendedName>
        <fullName evidence="4">dolichyl-phosphate beta-glucosyltransferase</fullName>
        <ecNumber evidence="4">2.4.1.117</ecNumber>
    </recommendedName>
</protein>
<keyword evidence="10" id="KW-1133">Transmembrane helix</keyword>
<evidence type="ECO:0000313" key="15">
    <source>
        <dbReference type="Proteomes" id="UP000050509"/>
    </source>
</evidence>
<evidence type="ECO:0000259" key="13">
    <source>
        <dbReference type="Pfam" id="PF00535"/>
    </source>
</evidence>
<dbReference type="Gene3D" id="3.90.550.10">
    <property type="entry name" value="Spore Coat Polysaccharide Biosynthesis Protein SpsA, Chain A"/>
    <property type="match status" value="1"/>
</dbReference>
<evidence type="ECO:0000256" key="9">
    <source>
        <dbReference type="ARBA" id="ARBA00022968"/>
    </source>
</evidence>
<dbReference type="AlphaFoldDB" id="A0A0P9D7T4"/>
<evidence type="ECO:0000256" key="2">
    <source>
        <dbReference type="ARBA" id="ARBA00004922"/>
    </source>
</evidence>
<evidence type="ECO:0000256" key="8">
    <source>
        <dbReference type="ARBA" id="ARBA00022824"/>
    </source>
</evidence>
<keyword evidence="6 14" id="KW-0808">Transferase</keyword>
<evidence type="ECO:0000256" key="1">
    <source>
        <dbReference type="ARBA" id="ARBA00004389"/>
    </source>
</evidence>
<evidence type="ECO:0000256" key="5">
    <source>
        <dbReference type="ARBA" id="ARBA00022676"/>
    </source>
</evidence>
<keyword evidence="5" id="KW-0328">Glycosyltransferase</keyword>
<comment type="pathway">
    <text evidence="2">Protein modification; protein glycosylation.</text>
</comment>
<accession>A0A0P9D7T4</accession>
<evidence type="ECO:0000256" key="11">
    <source>
        <dbReference type="ARBA" id="ARBA00023136"/>
    </source>
</evidence>
<evidence type="ECO:0000256" key="12">
    <source>
        <dbReference type="ARBA" id="ARBA00045097"/>
    </source>
</evidence>
<dbReference type="CDD" id="cd04188">
    <property type="entry name" value="DPG_synthase"/>
    <property type="match status" value="1"/>
</dbReference>
<evidence type="ECO:0000256" key="4">
    <source>
        <dbReference type="ARBA" id="ARBA00012583"/>
    </source>
</evidence>
<dbReference type="GO" id="GO:0006487">
    <property type="term" value="P:protein N-linked glycosylation"/>
    <property type="evidence" value="ECO:0007669"/>
    <property type="project" value="TreeGrafter"/>
</dbReference>
<dbReference type="Proteomes" id="UP000050509">
    <property type="component" value="Unassembled WGS sequence"/>
</dbReference>
<dbReference type="InterPro" id="IPR035518">
    <property type="entry name" value="DPG_synthase"/>
</dbReference>
<sequence length="273" mass="30375">MSLRSDPLFLSVVVPAYNEELRLPNTLAQILAYLEQQQFAFEVVVADDGSTDSTAAIVNEMAVQHPGLRLLSLDHRGKGFAVRAGALDASGEYVLLCDADLAVPIEEWETLYGWLSQGYEVAIGSREGLGAHRLGEPWYRHMMGRVFNLIVQTVAVGGIQDTQCGFKALRGDVAHDLFLRAQVYGEHAPTVQGAAVTAYDVELLFLARRRGYRIAEVPVMWRYGTETKVSPLRDSWRNLRDVLTVRWYALRGRYHGLNTPLPMAVEKSAQRGG</sequence>
<dbReference type="GO" id="GO:0004581">
    <property type="term" value="F:dolichyl-phosphate beta-glucosyltransferase activity"/>
    <property type="evidence" value="ECO:0007669"/>
    <property type="project" value="UniProtKB-EC"/>
</dbReference>
<dbReference type="PANTHER" id="PTHR10859">
    <property type="entry name" value="GLYCOSYL TRANSFERASE"/>
    <property type="match status" value="1"/>
</dbReference>
<dbReference type="SUPFAM" id="SSF53448">
    <property type="entry name" value="Nucleotide-diphospho-sugar transferases"/>
    <property type="match status" value="1"/>
</dbReference>
<evidence type="ECO:0000256" key="6">
    <source>
        <dbReference type="ARBA" id="ARBA00022679"/>
    </source>
</evidence>
<comment type="caution">
    <text evidence="14">The sequence shown here is derived from an EMBL/GenBank/DDBJ whole genome shotgun (WGS) entry which is preliminary data.</text>
</comment>
<evidence type="ECO:0000313" key="14">
    <source>
        <dbReference type="EMBL" id="KPV53931.1"/>
    </source>
</evidence>
<name>A0A0P9D7T4_9CHLR</name>
<dbReference type="InterPro" id="IPR001173">
    <property type="entry name" value="Glyco_trans_2-like"/>
</dbReference>